<organism evidence="1 2">
    <name type="scientific">Populus alba x Populus x berolinensis</name>
    <dbReference type="NCBI Taxonomy" id="444605"/>
    <lineage>
        <taxon>Eukaryota</taxon>
        <taxon>Viridiplantae</taxon>
        <taxon>Streptophyta</taxon>
        <taxon>Embryophyta</taxon>
        <taxon>Tracheophyta</taxon>
        <taxon>Spermatophyta</taxon>
        <taxon>Magnoliopsida</taxon>
        <taxon>eudicotyledons</taxon>
        <taxon>Gunneridae</taxon>
        <taxon>Pentapetalae</taxon>
        <taxon>rosids</taxon>
        <taxon>fabids</taxon>
        <taxon>Malpighiales</taxon>
        <taxon>Salicaceae</taxon>
        <taxon>Saliceae</taxon>
        <taxon>Populus</taxon>
    </lineage>
</organism>
<reference evidence="1" key="1">
    <citation type="journal article" date="2023" name="Mol. Ecol. Resour.">
        <title>Chromosome-level genome assembly of a triploid poplar Populus alba 'Berolinensis'.</title>
        <authorList>
            <person name="Chen S."/>
            <person name="Yu Y."/>
            <person name="Wang X."/>
            <person name="Wang S."/>
            <person name="Zhang T."/>
            <person name="Zhou Y."/>
            <person name="He R."/>
            <person name="Meng N."/>
            <person name="Wang Y."/>
            <person name="Liu W."/>
            <person name="Liu Z."/>
            <person name="Liu J."/>
            <person name="Guo Q."/>
            <person name="Huang H."/>
            <person name="Sederoff R.R."/>
            <person name="Wang G."/>
            <person name="Qu G."/>
            <person name="Chen S."/>
        </authorList>
    </citation>
    <scope>NUCLEOTIDE SEQUENCE</scope>
    <source>
        <strain evidence="1">SC-2020</strain>
    </source>
</reference>
<evidence type="ECO:0000313" key="2">
    <source>
        <dbReference type="Proteomes" id="UP001164929"/>
    </source>
</evidence>
<dbReference type="EMBL" id="JAQIZT010000008">
    <property type="protein sequence ID" value="KAJ6988456.1"/>
    <property type="molecule type" value="Genomic_DNA"/>
</dbReference>
<dbReference type="Pfam" id="PF00702">
    <property type="entry name" value="Hydrolase"/>
    <property type="match status" value="1"/>
</dbReference>
<gene>
    <name evidence="1" type="ORF">NC653_021392</name>
</gene>
<dbReference type="SFLD" id="SFLDG01132">
    <property type="entry name" value="C1.5.3:_5'-Nucleotidase_Like"/>
    <property type="match status" value="1"/>
</dbReference>
<dbReference type="SUPFAM" id="SSF56784">
    <property type="entry name" value="HAD-like"/>
    <property type="match status" value="1"/>
</dbReference>
<keyword evidence="2" id="KW-1185">Reference proteome</keyword>
<dbReference type="PANTHER" id="PTHR12725:SF81">
    <property type="entry name" value="OS03G0701200 PROTEIN"/>
    <property type="match status" value="1"/>
</dbReference>
<dbReference type="Gene3D" id="3.40.50.1000">
    <property type="entry name" value="HAD superfamily/HAD-like"/>
    <property type="match status" value="1"/>
</dbReference>
<comment type="caution">
    <text evidence="1">The sequence shown here is derived from an EMBL/GenBank/DDBJ whole genome shotgun (WGS) entry which is preliminary data.</text>
</comment>
<dbReference type="InterPro" id="IPR023214">
    <property type="entry name" value="HAD_sf"/>
</dbReference>
<dbReference type="SFLD" id="SFLDG01129">
    <property type="entry name" value="C1.5:_HAD__Beta-PGM__Phosphata"/>
    <property type="match status" value="1"/>
</dbReference>
<dbReference type="PANTHER" id="PTHR12725">
    <property type="entry name" value="HALOACID DEHALOGENASE-LIKE HYDROLASE"/>
    <property type="match status" value="1"/>
</dbReference>
<evidence type="ECO:0000313" key="1">
    <source>
        <dbReference type="EMBL" id="KAJ6988456.1"/>
    </source>
</evidence>
<dbReference type="InterPro" id="IPR010237">
    <property type="entry name" value="Pyr-5-nucltdase"/>
</dbReference>
<dbReference type="InterPro" id="IPR036412">
    <property type="entry name" value="HAD-like_sf"/>
</dbReference>
<protein>
    <submittedName>
        <fullName evidence="1">Uncharacterized protein</fullName>
    </submittedName>
</protein>
<dbReference type="Proteomes" id="UP001164929">
    <property type="component" value="Chromosome 8"/>
</dbReference>
<name>A0AAD6MN59_9ROSI</name>
<dbReference type="SFLD" id="SFLDS00003">
    <property type="entry name" value="Haloacid_Dehalogenase"/>
    <property type="match status" value="1"/>
</dbReference>
<sequence length="271" mass="30407">MDHCSKTSCNSSSPFDCLLFDLDDTLYSSKLGIAEALRKNIDDFLVERCGFSEEKAPSIRVELFKTYGSSLAGLRALRYDIDADDYHSFVHGRLPYDLIKPDSQLLNLLRSITQRKIIFTNSDRNHAIMALKRLGIEDCFDQIICFETMNPNLSKSSSPDEFPVLLKPSMDAMKIALRVADVDLRRTLFLDDNVRNVAAGKALGLRTALVGKTVKSKEADYVLEHVHNLAQVIPEIWARGKDGGDQRISRTRSEMDAVLTATTISLVYNIN</sequence>
<accession>A0AAD6MN59</accession>
<proteinExistence type="predicted"/>
<dbReference type="Gene3D" id="1.10.150.450">
    <property type="match status" value="1"/>
</dbReference>
<dbReference type="AlphaFoldDB" id="A0AAD6MN59"/>
<dbReference type="NCBIfam" id="TIGR01993">
    <property type="entry name" value="Pyr-5-nucltdase"/>
    <property type="match status" value="1"/>
</dbReference>